<accession>A0A926JQL9</accession>
<sequence length="601" mass="67856">MDQLFCKWIKGAYFLSLFLFLSGGCKKEAGTAVTDYETELKKQYAQGIDKTIEAVKMLRDTSDTEQLRASFKQARYAFKSIEPLVSFLKKTTYSALNQPNLPEVEEGDNASKAIPPMGFQVIEEVLFQEHPDLGEVYRQADNMVNTLVLEKNNTALQNIKDHHFLWMFREALIRVASLGITGFDSPVIGNSMPENAAVLYGLKEYLHIYKNRFSDPGIYEEWEKQLTASAQMLENAHSFDDFDRYTFIREHIHSAIRLWKETVRDWGVTFPMSTKLNNNANTLFSAETFNVVQFGPVYGKEITEDMIRLGEALFYDKSLSKDNRMNCATCHQPEKAFTDGLMRSMGNKGKPVQRNAPTLLYSGLQAAQFYDARVANLEGQITDVVTNEDEFHSDLKNLLDYVETNETYKQQFKAVYKGGINHKTVRNALASYVRSLSPFNSRFDRNISGVENNLTANEVNGFNLFMGKAKCATCHFAPVFNGTVPPYFAKSELEVLGVPAAVKWKNAKIDEDTGRYQVYGAALKKYAFKTPTVRNAAKTAPYMHNGVYTTLEEVMEFYDKGGGAGIGITLENQTLPPDSLGLTDKEKEDVIAFINTLTDTY</sequence>
<evidence type="ECO:0000256" key="7">
    <source>
        <dbReference type="PROSITE-ProRule" id="PRU00433"/>
    </source>
</evidence>
<dbReference type="Gene3D" id="1.20.1420.20">
    <property type="entry name" value="M75 peptidase, HXXE motif"/>
    <property type="match status" value="1"/>
</dbReference>
<comment type="subcellular location">
    <subcellularLocation>
        <location evidence="1">Cell envelope</location>
    </subcellularLocation>
</comment>
<feature type="domain" description="Cytochrome c" evidence="8">
    <location>
        <begin position="305"/>
        <end position="437"/>
    </location>
</feature>
<feature type="domain" description="Cytochrome c" evidence="8">
    <location>
        <begin position="456"/>
        <end position="598"/>
    </location>
</feature>
<dbReference type="AlphaFoldDB" id="A0A926JQL9"/>
<dbReference type="GO" id="GO:0030313">
    <property type="term" value="C:cell envelope"/>
    <property type="evidence" value="ECO:0007669"/>
    <property type="project" value="UniProtKB-SubCell"/>
</dbReference>
<dbReference type="InterPro" id="IPR038352">
    <property type="entry name" value="Imelysin_sf"/>
</dbReference>
<evidence type="ECO:0000256" key="5">
    <source>
        <dbReference type="ARBA" id="ARBA00023002"/>
    </source>
</evidence>
<dbReference type="GO" id="GO:0009055">
    <property type="term" value="F:electron transfer activity"/>
    <property type="evidence" value="ECO:0007669"/>
    <property type="project" value="InterPro"/>
</dbReference>
<organism evidence="9 10">
    <name type="scientific">Sinomicrobium weinanense</name>
    <dbReference type="NCBI Taxonomy" id="2842200"/>
    <lineage>
        <taxon>Bacteria</taxon>
        <taxon>Pseudomonadati</taxon>
        <taxon>Bacteroidota</taxon>
        <taxon>Flavobacteriia</taxon>
        <taxon>Flavobacteriales</taxon>
        <taxon>Flavobacteriaceae</taxon>
        <taxon>Sinomicrobium</taxon>
    </lineage>
</organism>
<reference evidence="9 10" key="1">
    <citation type="submission" date="2020-09" db="EMBL/GenBank/DDBJ databases">
        <title>Sinomicrobium weinanense sp. nov., a halophilic bacteria isolated from saline-alkali soil.</title>
        <authorList>
            <person name="Wu P."/>
            <person name="Ren H."/>
            <person name="Mei Y."/>
            <person name="Liang Y."/>
            <person name="Chen Z."/>
        </authorList>
    </citation>
    <scope>NUCLEOTIDE SEQUENCE [LARGE SCALE GENOMIC DNA]</scope>
    <source>
        <strain evidence="9 10">FJxs</strain>
    </source>
</reference>
<dbReference type="Gene3D" id="1.10.760.10">
    <property type="entry name" value="Cytochrome c-like domain"/>
    <property type="match status" value="2"/>
</dbReference>
<keyword evidence="5" id="KW-0560">Oxidoreductase</keyword>
<dbReference type="InterPro" id="IPR004852">
    <property type="entry name" value="Di-haem_cyt_c_peroxidsae"/>
</dbReference>
<dbReference type="SUPFAM" id="SSF46626">
    <property type="entry name" value="Cytochrome c"/>
    <property type="match status" value="2"/>
</dbReference>
<keyword evidence="4" id="KW-0732">Signal</keyword>
<evidence type="ECO:0000256" key="4">
    <source>
        <dbReference type="ARBA" id="ARBA00022729"/>
    </source>
</evidence>
<dbReference type="PANTHER" id="PTHR30600">
    <property type="entry name" value="CYTOCHROME C PEROXIDASE-RELATED"/>
    <property type="match status" value="1"/>
</dbReference>
<evidence type="ECO:0000256" key="6">
    <source>
        <dbReference type="ARBA" id="ARBA00023004"/>
    </source>
</evidence>
<comment type="caution">
    <text evidence="9">The sequence shown here is derived from an EMBL/GenBank/DDBJ whole genome shotgun (WGS) entry which is preliminary data.</text>
</comment>
<evidence type="ECO:0000259" key="8">
    <source>
        <dbReference type="PROSITE" id="PS51007"/>
    </source>
</evidence>
<protein>
    <submittedName>
        <fullName evidence="9">Methylamine utilization protein</fullName>
    </submittedName>
</protein>
<keyword evidence="3 7" id="KW-0479">Metal-binding</keyword>
<dbReference type="InterPro" id="IPR051395">
    <property type="entry name" value="Cytochrome_c_Peroxidase/MauG"/>
</dbReference>
<evidence type="ECO:0000313" key="10">
    <source>
        <dbReference type="Proteomes" id="UP000653730"/>
    </source>
</evidence>
<dbReference type="Proteomes" id="UP000653730">
    <property type="component" value="Unassembled WGS sequence"/>
</dbReference>
<dbReference type="Pfam" id="PF03150">
    <property type="entry name" value="CCP_MauG"/>
    <property type="match status" value="1"/>
</dbReference>
<dbReference type="InterPro" id="IPR036909">
    <property type="entry name" value="Cyt_c-like_dom_sf"/>
</dbReference>
<dbReference type="PANTHER" id="PTHR30600:SF10">
    <property type="entry name" value="BLL6722 PROTEIN"/>
    <property type="match status" value="1"/>
</dbReference>
<proteinExistence type="predicted"/>
<evidence type="ECO:0000256" key="1">
    <source>
        <dbReference type="ARBA" id="ARBA00004196"/>
    </source>
</evidence>
<dbReference type="InterPro" id="IPR009056">
    <property type="entry name" value="Cyt_c-like_dom"/>
</dbReference>
<evidence type="ECO:0000256" key="2">
    <source>
        <dbReference type="ARBA" id="ARBA00022617"/>
    </source>
</evidence>
<dbReference type="PROSITE" id="PS51007">
    <property type="entry name" value="CYTC"/>
    <property type="match status" value="2"/>
</dbReference>
<keyword evidence="6 7" id="KW-0408">Iron</keyword>
<dbReference type="GO" id="GO:0046872">
    <property type="term" value="F:metal ion binding"/>
    <property type="evidence" value="ECO:0007669"/>
    <property type="project" value="UniProtKB-KW"/>
</dbReference>
<dbReference type="GO" id="GO:0020037">
    <property type="term" value="F:heme binding"/>
    <property type="evidence" value="ECO:0007669"/>
    <property type="project" value="InterPro"/>
</dbReference>
<keyword evidence="10" id="KW-1185">Reference proteome</keyword>
<evidence type="ECO:0000313" key="9">
    <source>
        <dbReference type="EMBL" id="MBC9795456.1"/>
    </source>
</evidence>
<dbReference type="GO" id="GO:0004130">
    <property type="term" value="F:cytochrome-c peroxidase activity"/>
    <property type="evidence" value="ECO:0007669"/>
    <property type="project" value="TreeGrafter"/>
</dbReference>
<dbReference type="EMBL" id="JACVDC010000010">
    <property type="protein sequence ID" value="MBC9795456.1"/>
    <property type="molecule type" value="Genomic_DNA"/>
</dbReference>
<keyword evidence="2 7" id="KW-0349">Heme</keyword>
<evidence type="ECO:0000256" key="3">
    <source>
        <dbReference type="ARBA" id="ARBA00022723"/>
    </source>
</evidence>
<name>A0A926JQL9_9FLAO</name>
<dbReference type="PROSITE" id="PS51257">
    <property type="entry name" value="PROKAR_LIPOPROTEIN"/>
    <property type="match status" value="1"/>
</dbReference>
<dbReference type="RefSeq" id="WP_187964610.1">
    <property type="nucleotide sequence ID" value="NZ_JACVDC010000010.1"/>
</dbReference>
<gene>
    <name evidence="9" type="ORF">IBL28_05740</name>
</gene>